<dbReference type="AlphaFoldDB" id="A0AAV8ZDW7"/>
<reference evidence="2" key="1">
    <citation type="journal article" date="2023" name="Insect Mol. Biol.">
        <title>Genome sequencing provides insights into the evolution of gene families encoding plant cell wall-degrading enzymes in longhorned beetles.</title>
        <authorList>
            <person name="Shin N.R."/>
            <person name="Okamura Y."/>
            <person name="Kirsch R."/>
            <person name="Pauchet Y."/>
        </authorList>
    </citation>
    <scope>NUCLEOTIDE SEQUENCE</scope>
    <source>
        <strain evidence="2">RBIC_L_NR</strain>
    </source>
</reference>
<gene>
    <name evidence="2" type="ORF">NQ314_005745</name>
</gene>
<accession>A0AAV8ZDW7</accession>
<feature type="region of interest" description="Disordered" evidence="1">
    <location>
        <begin position="140"/>
        <end position="169"/>
    </location>
</feature>
<evidence type="ECO:0000313" key="2">
    <source>
        <dbReference type="EMBL" id="KAJ8962418.1"/>
    </source>
</evidence>
<keyword evidence="3" id="KW-1185">Reference proteome</keyword>
<evidence type="ECO:0000256" key="1">
    <source>
        <dbReference type="SAM" id="MobiDB-lite"/>
    </source>
</evidence>
<sequence>MDIEASDIFVISTKTFRAKEKRQAKKIVQESSERSKQRRVKPIVSDLSSEKLCLAAESSLVKSGKGTAAQVVKLAIQSTPNRLKKMKLVHNTSSSATIRPYSPEEDVIETRHKDYKKLRQYNSRKTSRINTNIVLSMPRLPTFYGDDDEGNGDQESDDDDMDDEDLDVE</sequence>
<feature type="compositionally biased region" description="Acidic residues" evidence="1">
    <location>
        <begin position="145"/>
        <end position="169"/>
    </location>
</feature>
<protein>
    <submittedName>
        <fullName evidence="2">Uncharacterized protein</fullName>
    </submittedName>
</protein>
<dbReference type="EMBL" id="JANEYF010001591">
    <property type="protein sequence ID" value="KAJ8962418.1"/>
    <property type="molecule type" value="Genomic_DNA"/>
</dbReference>
<dbReference type="Proteomes" id="UP001162156">
    <property type="component" value="Unassembled WGS sequence"/>
</dbReference>
<proteinExistence type="predicted"/>
<name>A0AAV8ZDW7_9CUCU</name>
<organism evidence="2 3">
    <name type="scientific">Rhamnusium bicolor</name>
    <dbReference type="NCBI Taxonomy" id="1586634"/>
    <lineage>
        <taxon>Eukaryota</taxon>
        <taxon>Metazoa</taxon>
        <taxon>Ecdysozoa</taxon>
        <taxon>Arthropoda</taxon>
        <taxon>Hexapoda</taxon>
        <taxon>Insecta</taxon>
        <taxon>Pterygota</taxon>
        <taxon>Neoptera</taxon>
        <taxon>Endopterygota</taxon>
        <taxon>Coleoptera</taxon>
        <taxon>Polyphaga</taxon>
        <taxon>Cucujiformia</taxon>
        <taxon>Chrysomeloidea</taxon>
        <taxon>Cerambycidae</taxon>
        <taxon>Lepturinae</taxon>
        <taxon>Rhagiini</taxon>
        <taxon>Rhamnusium</taxon>
    </lineage>
</organism>
<comment type="caution">
    <text evidence="2">The sequence shown here is derived from an EMBL/GenBank/DDBJ whole genome shotgun (WGS) entry which is preliminary data.</text>
</comment>
<feature type="region of interest" description="Disordered" evidence="1">
    <location>
        <begin position="21"/>
        <end position="42"/>
    </location>
</feature>
<evidence type="ECO:0000313" key="3">
    <source>
        <dbReference type="Proteomes" id="UP001162156"/>
    </source>
</evidence>